<dbReference type="GO" id="GO:0043022">
    <property type="term" value="F:ribosome binding"/>
    <property type="evidence" value="ECO:0007669"/>
    <property type="project" value="TreeGrafter"/>
</dbReference>
<dbReference type="VEuPathDB" id="FungiDB:SeMB42_g01559"/>
<evidence type="ECO:0000256" key="1">
    <source>
        <dbReference type="ARBA" id="ARBA00005439"/>
    </source>
</evidence>
<dbReference type="EMBL" id="QEAN01000041">
    <property type="protein sequence ID" value="TPX52230.1"/>
    <property type="molecule type" value="Genomic_DNA"/>
</dbReference>
<dbReference type="InterPro" id="IPR036787">
    <property type="entry name" value="T_IF-3_N_sf"/>
</dbReference>
<accession>A0A507DMW6</accession>
<evidence type="ECO:0000313" key="5">
    <source>
        <dbReference type="EMBL" id="TPX52230.1"/>
    </source>
</evidence>
<dbReference type="Pfam" id="PF05198">
    <property type="entry name" value="IF3_N"/>
    <property type="match status" value="1"/>
</dbReference>
<comment type="similarity">
    <text evidence="1">Belongs to the IF-3 family.</text>
</comment>
<protein>
    <recommendedName>
        <fullName evidence="4">Translation initiation factor 3 N-terminal domain-containing protein</fullName>
    </recommendedName>
</protein>
<evidence type="ECO:0000256" key="2">
    <source>
        <dbReference type="ARBA" id="ARBA00022540"/>
    </source>
</evidence>
<feature type="domain" description="Translation initiation factor 3 N-terminal" evidence="4">
    <location>
        <begin position="90"/>
        <end position="142"/>
    </location>
</feature>
<keyword evidence="6" id="KW-1185">Reference proteome</keyword>
<dbReference type="InterPro" id="IPR001288">
    <property type="entry name" value="Translation_initiation_fac_3"/>
</dbReference>
<proteinExistence type="inferred from homology"/>
<keyword evidence="3" id="KW-0648">Protein biosynthesis</keyword>
<dbReference type="SUPFAM" id="SSF54364">
    <property type="entry name" value="Translation initiation factor IF3, N-terminal domain"/>
    <property type="match status" value="1"/>
</dbReference>
<organism evidence="5 6">
    <name type="scientific">Synchytrium endobioticum</name>
    <dbReference type="NCBI Taxonomy" id="286115"/>
    <lineage>
        <taxon>Eukaryota</taxon>
        <taxon>Fungi</taxon>
        <taxon>Fungi incertae sedis</taxon>
        <taxon>Chytridiomycota</taxon>
        <taxon>Chytridiomycota incertae sedis</taxon>
        <taxon>Chytridiomycetes</taxon>
        <taxon>Synchytriales</taxon>
        <taxon>Synchytriaceae</taxon>
        <taxon>Synchytrium</taxon>
    </lineage>
</organism>
<dbReference type="PANTHER" id="PTHR10938:SF0">
    <property type="entry name" value="TRANSLATION INITIATION FACTOR IF-3, MITOCHONDRIAL"/>
    <property type="match status" value="1"/>
</dbReference>
<keyword evidence="2" id="KW-0396">Initiation factor</keyword>
<evidence type="ECO:0000313" key="6">
    <source>
        <dbReference type="Proteomes" id="UP000317494"/>
    </source>
</evidence>
<dbReference type="PANTHER" id="PTHR10938">
    <property type="entry name" value="TRANSLATION INITIATION FACTOR IF-3"/>
    <property type="match status" value="1"/>
</dbReference>
<dbReference type="SUPFAM" id="SSF55200">
    <property type="entry name" value="Translation initiation factor IF3, C-terminal domain"/>
    <property type="match status" value="1"/>
</dbReference>
<dbReference type="InterPro" id="IPR019814">
    <property type="entry name" value="Translation_initiation_fac_3_N"/>
</dbReference>
<dbReference type="GO" id="GO:0003743">
    <property type="term" value="F:translation initiation factor activity"/>
    <property type="evidence" value="ECO:0007669"/>
    <property type="project" value="UniProtKB-KW"/>
</dbReference>
<dbReference type="Gene3D" id="3.10.20.80">
    <property type="entry name" value="Translation initiation factor 3 (IF-3), N-terminal domain"/>
    <property type="match status" value="1"/>
</dbReference>
<dbReference type="AlphaFoldDB" id="A0A507DMW6"/>
<dbReference type="Proteomes" id="UP000317494">
    <property type="component" value="Unassembled WGS sequence"/>
</dbReference>
<name>A0A507DMW6_9FUNG</name>
<gene>
    <name evidence="5" type="ORF">SeMB42_g01559</name>
</gene>
<reference evidence="5 6" key="1">
    <citation type="journal article" date="2019" name="Sci. Rep.">
        <title>Comparative genomics of chytrid fungi reveal insights into the obligate biotrophic and pathogenic lifestyle of Synchytrium endobioticum.</title>
        <authorList>
            <person name="van de Vossenberg B.T.L.H."/>
            <person name="Warris S."/>
            <person name="Nguyen H.D.T."/>
            <person name="van Gent-Pelzer M.P.E."/>
            <person name="Joly D.L."/>
            <person name="van de Geest H.C."/>
            <person name="Bonants P.J.M."/>
            <person name="Smith D.S."/>
            <person name="Levesque C.A."/>
            <person name="van der Lee T.A.J."/>
        </authorList>
    </citation>
    <scope>NUCLEOTIDE SEQUENCE [LARGE SCALE GENOMIC DNA]</scope>
    <source>
        <strain evidence="5 6">MB42</strain>
    </source>
</reference>
<evidence type="ECO:0000256" key="3">
    <source>
        <dbReference type="ARBA" id="ARBA00022917"/>
    </source>
</evidence>
<evidence type="ECO:0000259" key="4">
    <source>
        <dbReference type="Pfam" id="PF05198"/>
    </source>
</evidence>
<dbReference type="NCBIfam" id="TIGR00168">
    <property type="entry name" value="infC"/>
    <property type="match status" value="1"/>
</dbReference>
<sequence>MPSGSRATASLCEPMSTLRRVYVWWHEHASIVRRAAQCHVASAASSQNARTVPNLAKPAASSRSRLFASSATGPVAGATPPSPPAILPRNEEIQCSSIQVIAVDGSRLGIMTPAEALKLYDRRSHDLVLVNPTATPPIARIRKKEEPTRQRSETTTNKEIEVRATISPHDLDIKMKRAKEFLSRGLRVDVTVVSVKGRGGFAAIIAAVQKSLKSTGVKIVGEQKAEGRTWKATFVPPTEKSSGPRTSES</sequence>
<dbReference type="Gene3D" id="3.30.110.10">
    <property type="entry name" value="Translation initiation factor 3 (IF-3), C-terminal domain"/>
    <property type="match status" value="1"/>
</dbReference>
<dbReference type="GO" id="GO:0032790">
    <property type="term" value="P:ribosome disassembly"/>
    <property type="evidence" value="ECO:0007669"/>
    <property type="project" value="TreeGrafter"/>
</dbReference>
<comment type="caution">
    <text evidence="5">The sequence shown here is derived from an EMBL/GenBank/DDBJ whole genome shotgun (WGS) entry which is preliminary data.</text>
</comment>
<dbReference type="InterPro" id="IPR036788">
    <property type="entry name" value="T_IF-3_C_sf"/>
</dbReference>
<dbReference type="STRING" id="286115.A0A507DMW6"/>